<dbReference type="SUPFAM" id="SSF53649">
    <property type="entry name" value="Alkaline phosphatase-like"/>
    <property type="match status" value="1"/>
</dbReference>
<sequence>MQIALILTWITITAGLSNHPKLLLISFDGFRNDLLNEELVPNIYKFATKSTWFTSGVKSQYLTYTAPNHMSISTGLYEENHGIVANYFFDEYTKKSFDYFNMTGRPGVVNASQEEFWYQGDPIWLTNERWETTRRSAALYWPNGDSPFPYIPHKPKYSKSWKTYGNLNTWMKDADEVIELFMREKDPMNFVAWYIAEPDHVLHTNGFHNGELKKKLTELDKLFRYFIERIEANNLSSQINIILTADHGHAEIKDEKHVMCIHDYVSANGFEMGDHMIYPHSKEIAEAIFHNLTEAVKKNQFEVDVHWKKDVPTRFHYQNSTRIGEIVFEPRIGSAISFSCRKEQLEADYGINGTTKFNSSTHGMDPDRPEMRAFLIMNGPAFSENFTIADIPENIDLYGLMCHVLNITPSENDGSMGIVKRALRENRYLSPIHGYMFIGIVDSMSFLFILVPSMCIVILFLIYGCRHTVMKNDPNWGRSEHSHGYRPLDDQINRGFRLEDEDDEDVESGLPQRRNASVPTNTVSMSGLLDEIMGPSVLPKTATAFTDPLYWKNFFAQRKTPFEWYGDYNSLSPVLEKYIKPLNNVLQIGCGSSELASQLYDNGYRSIHSIDVEPSVIADQKRRNKERPDLSFAEGDATNLEFANESYAVVLDKGTLDALLPPNPNDDQKAIVLKMFSEVHRVLLSGGRYLIVTLAQPHLIDFWLAFFVETKQYILRVQKVENKAGGFPMPVFVLIATKMRCAMPTNLPLEVWRTSSEKAERISNMFDLKATILAEQEIAQFIHLCSKKLKSEVSIDFQGDDPTTGPRYRICVIDNPDVTVFKKFATFIVPIGRDAEWMFATPKGRQALRAQCGHDRLVTVFLSRQHSYGNIEVVKGEIGHFVSLLDIRSEEDAGVFDILSVGGIDVKKPVANGRSEINGEWSVEEVPIDGKITRRLVFINTMNLVQSEAIIKSGKKGKKVVDLDNLACEFHTMMIAGLSLSPTQALMKNDVPMKIAVLGLGGGLLTAYLLRQFKKSMVTGVELDPTIIRIANDYFSFPHSDSRVDIKCEDALVFLKNIADGKDKYDAIFIDVSGNQDAALSCPPPSFLTEEALCNLTNSLKEDGIALMNLVTRDDRVAQETKEKVAKHFGAIYTIFSSEDVNEVIICQKIVSTKPVVPSKLVNQVRKDIASYSLVCGAINRIRKY</sequence>
<dbReference type="CDD" id="cd02440">
    <property type="entry name" value="AdoMet_MTases"/>
    <property type="match status" value="1"/>
</dbReference>
<keyword evidence="1" id="KW-1133">Transmembrane helix</keyword>
<dbReference type="PANTHER" id="PTHR10151">
    <property type="entry name" value="ECTONUCLEOTIDE PYROPHOSPHATASE/PHOSPHODIESTERASE"/>
    <property type="match status" value="1"/>
</dbReference>
<dbReference type="OrthoDB" id="415411at2759"/>
<dbReference type="Gene3D" id="3.40.720.10">
    <property type="entry name" value="Alkaline Phosphatase, subunit A"/>
    <property type="match status" value="1"/>
</dbReference>
<feature type="chain" id="PRO_5035909260" description="Methyltransferase domain-containing protein" evidence="2">
    <location>
        <begin position="16"/>
        <end position="1185"/>
    </location>
</feature>
<evidence type="ECO:0000256" key="2">
    <source>
        <dbReference type="SAM" id="SignalP"/>
    </source>
</evidence>
<evidence type="ECO:0000256" key="1">
    <source>
        <dbReference type="SAM" id="Phobius"/>
    </source>
</evidence>
<dbReference type="InterPro" id="IPR029063">
    <property type="entry name" value="SAM-dependent_MTases_sf"/>
</dbReference>
<feature type="transmembrane region" description="Helical" evidence="1">
    <location>
        <begin position="435"/>
        <end position="463"/>
    </location>
</feature>
<evidence type="ECO:0000259" key="3">
    <source>
        <dbReference type="Pfam" id="PF13847"/>
    </source>
</evidence>
<feature type="domain" description="Methyltransferase" evidence="3">
    <location>
        <begin position="583"/>
        <end position="695"/>
    </location>
</feature>
<name>A0A8S1F278_9PELO</name>
<accession>A0A8S1F278</accession>
<evidence type="ECO:0000313" key="5">
    <source>
        <dbReference type="Proteomes" id="UP000494206"/>
    </source>
</evidence>
<dbReference type="SUPFAM" id="SSF53335">
    <property type="entry name" value="S-adenosyl-L-methionine-dependent methyltransferases"/>
    <property type="match status" value="2"/>
</dbReference>
<keyword evidence="1" id="KW-0812">Transmembrane</keyword>
<keyword evidence="1" id="KW-0472">Membrane</keyword>
<dbReference type="PANTHER" id="PTHR10151:SF120">
    <property type="entry name" value="BIS(5'-ADENOSYL)-TRIPHOSPHATASE"/>
    <property type="match status" value="1"/>
</dbReference>
<dbReference type="Gene3D" id="3.40.50.150">
    <property type="entry name" value="Vaccinia Virus protein VP39"/>
    <property type="match status" value="2"/>
</dbReference>
<dbReference type="AlphaFoldDB" id="A0A8S1F278"/>
<dbReference type="InterPro" id="IPR002591">
    <property type="entry name" value="Phosphodiest/P_Trfase"/>
</dbReference>
<gene>
    <name evidence="4" type="ORF">CBOVIS_LOCUS7953</name>
</gene>
<dbReference type="CDD" id="cd16018">
    <property type="entry name" value="Enpp"/>
    <property type="match status" value="1"/>
</dbReference>
<protein>
    <recommendedName>
        <fullName evidence="3">Methyltransferase domain-containing protein</fullName>
    </recommendedName>
</protein>
<dbReference type="GO" id="GO:0016787">
    <property type="term" value="F:hydrolase activity"/>
    <property type="evidence" value="ECO:0007669"/>
    <property type="project" value="UniProtKB-ARBA"/>
</dbReference>
<feature type="transmembrane region" description="Helical" evidence="1">
    <location>
        <begin position="689"/>
        <end position="708"/>
    </location>
</feature>
<evidence type="ECO:0000313" key="4">
    <source>
        <dbReference type="EMBL" id="CAB3405802.1"/>
    </source>
</evidence>
<dbReference type="Gene3D" id="3.30.1360.180">
    <property type="match status" value="1"/>
</dbReference>
<feature type="signal peptide" evidence="2">
    <location>
        <begin position="1"/>
        <end position="15"/>
    </location>
</feature>
<reference evidence="4 5" key="1">
    <citation type="submission" date="2020-04" db="EMBL/GenBank/DDBJ databases">
        <authorList>
            <person name="Laetsch R D."/>
            <person name="Stevens L."/>
            <person name="Kumar S."/>
            <person name="Blaxter L. M."/>
        </authorList>
    </citation>
    <scope>NUCLEOTIDE SEQUENCE [LARGE SCALE GENOMIC DNA]</scope>
</reference>
<dbReference type="InterPro" id="IPR025714">
    <property type="entry name" value="Methyltranfer_dom"/>
</dbReference>
<dbReference type="EMBL" id="CADEPM010000005">
    <property type="protein sequence ID" value="CAB3405802.1"/>
    <property type="molecule type" value="Genomic_DNA"/>
</dbReference>
<dbReference type="Proteomes" id="UP000494206">
    <property type="component" value="Unassembled WGS sequence"/>
</dbReference>
<dbReference type="Pfam" id="PF13847">
    <property type="entry name" value="Methyltransf_31"/>
    <property type="match status" value="1"/>
</dbReference>
<keyword evidence="5" id="KW-1185">Reference proteome</keyword>
<comment type="caution">
    <text evidence="4">The sequence shown here is derived from an EMBL/GenBank/DDBJ whole genome shotgun (WGS) entry which is preliminary data.</text>
</comment>
<dbReference type="Pfam" id="PF01663">
    <property type="entry name" value="Phosphodiest"/>
    <property type="match status" value="1"/>
</dbReference>
<dbReference type="InterPro" id="IPR017850">
    <property type="entry name" value="Alkaline_phosphatase_core_sf"/>
</dbReference>
<proteinExistence type="predicted"/>
<keyword evidence="2" id="KW-0732">Signal</keyword>
<dbReference type="Pfam" id="PF01564">
    <property type="entry name" value="Spermine_synth"/>
    <property type="match status" value="1"/>
</dbReference>
<organism evidence="4 5">
    <name type="scientific">Caenorhabditis bovis</name>
    <dbReference type="NCBI Taxonomy" id="2654633"/>
    <lineage>
        <taxon>Eukaryota</taxon>
        <taxon>Metazoa</taxon>
        <taxon>Ecdysozoa</taxon>
        <taxon>Nematoda</taxon>
        <taxon>Chromadorea</taxon>
        <taxon>Rhabditida</taxon>
        <taxon>Rhabditina</taxon>
        <taxon>Rhabditomorpha</taxon>
        <taxon>Rhabditoidea</taxon>
        <taxon>Rhabditidae</taxon>
        <taxon>Peloderinae</taxon>
        <taxon>Caenorhabditis</taxon>
    </lineage>
</organism>